<keyword evidence="5" id="KW-1185">Reference proteome</keyword>
<dbReference type="GO" id="GO:0004316">
    <property type="term" value="F:3-oxoacyl-[acyl-carrier-protein] reductase (NADPH) activity"/>
    <property type="evidence" value="ECO:0007669"/>
    <property type="project" value="UniProtKB-EC"/>
</dbReference>
<evidence type="ECO:0000256" key="2">
    <source>
        <dbReference type="ARBA" id="ARBA00023002"/>
    </source>
</evidence>
<comment type="similarity">
    <text evidence="1">Belongs to the short-chain dehydrogenases/reductases (SDR) family.</text>
</comment>
<dbReference type="AlphaFoldDB" id="A0A852YVX3"/>
<dbReference type="NCBIfam" id="NF009466">
    <property type="entry name" value="PRK12826.1-2"/>
    <property type="match status" value="1"/>
</dbReference>
<name>A0A852YVX3_9ACTN</name>
<reference evidence="4 5" key="1">
    <citation type="submission" date="2020-07" db="EMBL/GenBank/DDBJ databases">
        <title>Genomic Encyclopedia of Type Strains, Phase III (KMG-III): the genomes of soil and plant-associated and newly described type strains.</title>
        <authorList>
            <person name="Whitman W."/>
        </authorList>
    </citation>
    <scope>NUCLEOTIDE SEQUENCE [LARGE SCALE GENOMIC DNA]</scope>
    <source>
        <strain evidence="4 5">CECT 8576</strain>
    </source>
</reference>
<feature type="domain" description="Ketoreductase" evidence="3">
    <location>
        <begin position="2"/>
        <end position="197"/>
    </location>
</feature>
<comment type="caution">
    <text evidence="4">The sequence shown here is derived from an EMBL/GenBank/DDBJ whole genome shotgun (WGS) entry which is preliminary data.</text>
</comment>
<dbReference type="InterPro" id="IPR057326">
    <property type="entry name" value="KR_dom"/>
</dbReference>
<evidence type="ECO:0000313" key="5">
    <source>
        <dbReference type="Proteomes" id="UP000548304"/>
    </source>
</evidence>
<dbReference type="InterPro" id="IPR036291">
    <property type="entry name" value="NAD(P)-bd_dom_sf"/>
</dbReference>
<dbReference type="EMBL" id="JACBYW010000001">
    <property type="protein sequence ID" value="NYH77709.1"/>
    <property type="molecule type" value="Genomic_DNA"/>
</dbReference>
<dbReference type="PRINTS" id="PR00080">
    <property type="entry name" value="SDRFAMILY"/>
</dbReference>
<dbReference type="InterPro" id="IPR002347">
    <property type="entry name" value="SDR_fam"/>
</dbReference>
<keyword evidence="2 4" id="KW-0560">Oxidoreductase</keyword>
<organism evidence="4 5">
    <name type="scientific">Actinopolyspora biskrensis</name>
    <dbReference type="NCBI Taxonomy" id="1470178"/>
    <lineage>
        <taxon>Bacteria</taxon>
        <taxon>Bacillati</taxon>
        <taxon>Actinomycetota</taxon>
        <taxon>Actinomycetes</taxon>
        <taxon>Actinopolysporales</taxon>
        <taxon>Actinopolysporaceae</taxon>
        <taxon>Actinopolyspora</taxon>
    </lineage>
</organism>
<dbReference type="SMART" id="SM00822">
    <property type="entry name" value="PKS_KR"/>
    <property type="match status" value="1"/>
</dbReference>
<dbReference type="Proteomes" id="UP000548304">
    <property type="component" value="Unassembled WGS sequence"/>
</dbReference>
<sequence>MAVVTGGSGGIGSAIAGTLARDGCDVAFTYNRNEECAVDTTRVVEEYGVEAVALRCDVSSEEDVGWLRDSVHRALGPVTVVVNNAGILRDRRLERMTDEEWTSVLATNLDGVFRVCRAFVPDLVSRGVGAIVNVSSLCAALGNVGQTNYAASKAGLEGFTRSLAKELARHRIRVNSVAPGFVRTARTADYEEQWRDRVPLRRFGEPEEVAELVAFLVSKRARYITGQNIGIDGGLRF</sequence>
<protein>
    <submittedName>
        <fullName evidence="4">3-oxoacyl-[acyl-carrier protein] reductase</fullName>
        <ecNumber evidence="4">1.1.1.100</ecNumber>
    </submittedName>
</protein>
<dbReference type="PANTHER" id="PTHR42879:SF2">
    <property type="entry name" value="3-OXOACYL-[ACYL-CARRIER-PROTEIN] REDUCTASE FABG"/>
    <property type="match status" value="1"/>
</dbReference>
<dbReference type="PROSITE" id="PS00061">
    <property type="entry name" value="ADH_SHORT"/>
    <property type="match status" value="1"/>
</dbReference>
<evidence type="ECO:0000256" key="1">
    <source>
        <dbReference type="ARBA" id="ARBA00006484"/>
    </source>
</evidence>
<dbReference type="FunFam" id="3.40.50.720:FF:000173">
    <property type="entry name" value="3-oxoacyl-[acyl-carrier protein] reductase"/>
    <property type="match status" value="1"/>
</dbReference>
<accession>A0A852YVX3</accession>
<gene>
    <name evidence="4" type="ORF">FHR84_001023</name>
</gene>
<dbReference type="Pfam" id="PF13561">
    <property type="entry name" value="adh_short_C2"/>
    <property type="match status" value="1"/>
</dbReference>
<dbReference type="SUPFAM" id="SSF51735">
    <property type="entry name" value="NAD(P)-binding Rossmann-fold domains"/>
    <property type="match status" value="1"/>
</dbReference>
<evidence type="ECO:0000259" key="3">
    <source>
        <dbReference type="SMART" id="SM00822"/>
    </source>
</evidence>
<dbReference type="InterPro" id="IPR020904">
    <property type="entry name" value="Sc_DH/Rdtase_CS"/>
</dbReference>
<dbReference type="EC" id="1.1.1.100" evidence="4"/>
<dbReference type="PRINTS" id="PR00081">
    <property type="entry name" value="GDHRDH"/>
</dbReference>
<dbReference type="Gene3D" id="3.40.50.720">
    <property type="entry name" value="NAD(P)-binding Rossmann-like Domain"/>
    <property type="match status" value="1"/>
</dbReference>
<dbReference type="GO" id="GO:0032787">
    <property type="term" value="P:monocarboxylic acid metabolic process"/>
    <property type="evidence" value="ECO:0007669"/>
    <property type="project" value="UniProtKB-ARBA"/>
</dbReference>
<dbReference type="PANTHER" id="PTHR42879">
    <property type="entry name" value="3-OXOACYL-(ACYL-CARRIER-PROTEIN) REDUCTASE"/>
    <property type="match status" value="1"/>
</dbReference>
<evidence type="ECO:0000313" key="4">
    <source>
        <dbReference type="EMBL" id="NYH77709.1"/>
    </source>
</evidence>
<proteinExistence type="inferred from homology"/>
<dbReference type="InterPro" id="IPR050259">
    <property type="entry name" value="SDR"/>
</dbReference>